<dbReference type="Pfam" id="PF08534">
    <property type="entry name" value="Redoxin"/>
    <property type="match status" value="1"/>
</dbReference>
<feature type="domain" description="Redoxin" evidence="2">
    <location>
        <begin position="27"/>
        <end position="142"/>
    </location>
</feature>
<dbReference type="InterPro" id="IPR013740">
    <property type="entry name" value="Redoxin"/>
</dbReference>
<dbReference type="AlphaFoldDB" id="A0A2S1SG03"/>
<keyword evidence="1" id="KW-1133">Transmembrane helix</keyword>
<gene>
    <name evidence="3" type="ORF">HYN49_05205</name>
</gene>
<dbReference type="InterPro" id="IPR036249">
    <property type="entry name" value="Thioredoxin-like_sf"/>
</dbReference>
<dbReference type="GO" id="GO:0016491">
    <property type="term" value="F:oxidoreductase activity"/>
    <property type="evidence" value="ECO:0007669"/>
    <property type="project" value="InterPro"/>
</dbReference>
<dbReference type="KEGG" id="fpal:HYN49_05205"/>
<dbReference type="OrthoDB" id="662072at2"/>
<name>A0A2S1SG03_9FLAO</name>
<keyword evidence="4" id="KW-1185">Reference proteome</keyword>
<dbReference type="EMBL" id="CP029187">
    <property type="protein sequence ID" value="AWI25343.1"/>
    <property type="molecule type" value="Genomic_DNA"/>
</dbReference>
<evidence type="ECO:0000256" key="1">
    <source>
        <dbReference type="SAM" id="Phobius"/>
    </source>
</evidence>
<proteinExistence type="predicted"/>
<dbReference type="Proteomes" id="UP000244937">
    <property type="component" value="Chromosome"/>
</dbReference>
<dbReference type="Gene3D" id="3.40.30.10">
    <property type="entry name" value="Glutaredoxin"/>
    <property type="match status" value="1"/>
</dbReference>
<evidence type="ECO:0000313" key="4">
    <source>
        <dbReference type="Proteomes" id="UP000244937"/>
    </source>
</evidence>
<feature type="transmembrane region" description="Helical" evidence="1">
    <location>
        <begin position="6"/>
        <end position="25"/>
    </location>
</feature>
<dbReference type="RefSeq" id="WP_108903136.1">
    <property type="nucleotide sequence ID" value="NZ_CP029187.1"/>
</dbReference>
<evidence type="ECO:0000313" key="3">
    <source>
        <dbReference type="EMBL" id="AWI25343.1"/>
    </source>
</evidence>
<keyword evidence="1" id="KW-0812">Transmembrane</keyword>
<sequence>MKKIVIGIALAILAYLAIHIILFNIGGSSIPEFKYYSFTGKATGKEILAENKKTIFLYALPDCDICTAEIDKLNNLRKNTDFNLVIVLPLNSNFNYAQSHFSTKSLRKNDAILIDMQNTFLKDFGLGIVAIYPTLVLYDENRHFVAKYGHTPDKI</sequence>
<reference evidence="3 4" key="1">
    <citation type="submission" date="2018-05" db="EMBL/GenBank/DDBJ databases">
        <title>Genome sequencing of Flavobacterium sp. HYN0049.</title>
        <authorList>
            <person name="Yi H."/>
            <person name="Baek C."/>
        </authorList>
    </citation>
    <scope>NUCLEOTIDE SEQUENCE [LARGE SCALE GENOMIC DNA]</scope>
    <source>
        <strain evidence="3 4">HYN0049</strain>
    </source>
</reference>
<organism evidence="3 4">
    <name type="scientific">Flavobacterium pallidum</name>
    <dbReference type="NCBI Taxonomy" id="2172098"/>
    <lineage>
        <taxon>Bacteria</taxon>
        <taxon>Pseudomonadati</taxon>
        <taxon>Bacteroidota</taxon>
        <taxon>Flavobacteriia</taxon>
        <taxon>Flavobacteriales</taxon>
        <taxon>Flavobacteriaceae</taxon>
        <taxon>Flavobacterium</taxon>
    </lineage>
</organism>
<accession>A0A2S1SG03</accession>
<dbReference type="SUPFAM" id="SSF52833">
    <property type="entry name" value="Thioredoxin-like"/>
    <property type="match status" value="1"/>
</dbReference>
<protein>
    <recommendedName>
        <fullName evidence="2">Redoxin domain-containing protein</fullName>
    </recommendedName>
</protein>
<keyword evidence="1" id="KW-0472">Membrane</keyword>
<evidence type="ECO:0000259" key="2">
    <source>
        <dbReference type="Pfam" id="PF08534"/>
    </source>
</evidence>